<dbReference type="Pfam" id="PF13424">
    <property type="entry name" value="TPR_12"/>
    <property type="match status" value="1"/>
</dbReference>
<name>A0ABX0UQP5_9BACT</name>
<evidence type="ECO:0000256" key="5">
    <source>
        <dbReference type="ARBA" id="ARBA00023012"/>
    </source>
</evidence>
<dbReference type="Proteomes" id="UP001179181">
    <property type="component" value="Unassembled WGS sequence"/>
</dbReference>
<dbReference type="Gene3D" id="1.10.287.130">
    <property type="match status" value="1"/>
</dbReference>
<keyword evidence="8" id="KW-0732">Signal</keyword>
<evidence type="ECO:0000259" key="9">
    <source>
        <dbReference type="PROSITE" id="PS50109"/>
    </source>
</evidence>
<evidence type="ECO:0000256" key="4">
    <source>
        <dbReference type="ARBA" id="ARBA00022777"/>
    </source>
</evidence>
<dbReference type="EC" id="2.7.13.3" evidence="2"/>
<evidence type="ECO:0000313" key="11">
    <source>
        <dbReference type="Proteomes" id="UP001179181"/>
    </source>
</evidence>
<keyword evidence="7" id="KW-0472">Membrane</keyword>
<organism evidence="10 11">
    <name type="scientific">Dyadobacter arcticus</name>
    <dbReference type="NCBI Taxonomy" id="1078754"/>
    <lineage>
        <taxon>Bacteria</taxon>
        <taxon>Pseudomonadati</taxon>
        <taxon>Bacteroidota</taxon>
        <taxon>Cytophagia</taxon>
        <taxon>Cytophagales</taxon>
        <taxon>Spirosomataceae</taxon>
        <taxon>Dyadobacter</taxon>
    </lineage>
</organism>
<dbReference type="Pfam" id="PF13181">
    <property type="entry name" value="TPR_8"/>
    <property type="match status" value="1"/>
</dbReference>
<feature type="domain" description="Histidine kinase" evidence="9">
    <location>
        <begin position="463"/>
        <end position="671"/>
    </location>
</feature>
<dbReference type="InterPro" id="IPR005467">
    <property type="entry name" value="His_kinase_dom"/>
</dbReference>
<keyword evidence="11" id="KW-1185">Reference proteome</keyword>
<dbReference type="SUPFAM" id="SSF55874">
    <property type="entry name" value="ATPase domain of HSP90 chaperone/DNA topoisomerase II/histidine kinase"/>
    <property type="match status" value="1"/>
</dbReference>
<evidence type="ECO:0000256" key="3">
    <source>
        <dbReference type="ARBA" id="ARBA00022679"/>
    </source>
</evidence>
<evidence type="ECO:0000256" key="7">
    <source>
        <dbReference type="SAM" id="Phobius"/>
    </source>
</evidence>
<dbReference type="Gene3D" id="1.25.40.10">
    <property type="entry name" value="Tetratricopeptide repeat domain"/>
    <property type="match status" value="2"/>
</dbReference>
<dbReference type="InterPro" id="IPR036890">
    <property type="entry name" value="HATPase_C_sf"/>
</dbReference>
<evidence type="ECO:0000256" key="6">
    <source>
        <dbReference type="PROSITE-ProRule" id="PRU00339"/>
    </source>
</evidence>
<dbReference type="Pfam" id="PF02518">
    <property type="entry name" value="HATPase_c"/>
    <property type="match status" value="1"/>
</dbReference>
<dbReference type="InterPro" id="IPR019734">
    <property type="entry name" value="TPR_rpt"/>
</dbReference>
<dbReference type="PROSITE" id="PS50109">
    <property type="entry name" value="HIS_KIN"/>
    <property type="match status" value="1"/>
</dbReference>
<dbReference type="RefSeq" id="WP_167271493.1">
    <property type="nucleotide sequence ID" value="NZ_JAASQJ010000003.1"/>
</dbReference>
<comment type="catalytic activity">
    <reaction evidence="1">
        <text>ATP + protein L-histidine = ADP + protein N-phospho-L-histidine.</text>
        <dbReference type="EC" id="2.7.13.3"/>
    </reaction>
</comment>
<dbReference type="PANTHER" id="PTHR43711:SF26">
    <property type="entry name" value="SENSOR HISTIDINE KINASE RCSC"/>
    <property type="match status" value="1"/>
</dbReference>
<dbReference type="Gene3D" id="3.30.565.10">
    <property type="entry name" value="Histidine kinase-like ATPase, C-terminal domain"/>
    <property type="match status" value="1"/>
</dbReference>
<dbReference type="InterPro" id="IPR036097">
    <property type="entry name" value="HisK_dim/P_sf"/>
</dbReference>
<reference evidence="10 11" key="1">
    <citation type="submission" date="2020-03" db="EMBL/GenBank/DDBJ databases">
        <title>Genomic Encyclopedia of Type Strains, Phase IV (KMG-IV): sequencing the most valuable type-strain genomes for metagenomic binning, comparative biology and taxonomic classification.</title>
        <authorList>
            <person name="Goeker M."/>
        </authorList>
    </citation>
    <scope>NUCLEOTIDE SEQUENCE [LARGE SCALE GENOMIC DNA]</scope>
    <source>
        <strain evidence="10 11">DSM 102865</strain>
    </source>
</reference>
<sequence length="671" mass="75160">MTVRLLIFCLLISVSPAFSQKQGQDLIDSLVSRIPKTVDDTLKARHYNRIAQEYFFTDTDKALQYSKLGLAHANRMHWNKGIGAFSAAIARAYGDKGNYDSCLLYNQRALAIQQKESDGRNIASTLNNMGVAEQNLNFNFPKAIEYYLKAMTEAEKLGDNYMIAVGYDNISQVYFGQKNFSKALSYAFKGLNIRKKQANTDRSNATREVANSYSSIASIYTEMKQTEKAKSYYKQAIAMHGQVGNKEGLAKAYTNLSSLSADFKNKIEYGRIAETLWNEFNPADGVTNLGNLGNTYLNLFRNDSLGKSPYPKAYLIAKAEHYLNKAIAISKEVDDIDNQFYFTGVLAELQALKGDYKNAYLNFRKYQSVQDSLFSQESKNKIAEMTGEREIAVRDKQLEINKLEFETQKNQRIALIAGVALLAVIGGLLFWQSRTRKRTNVQLLHLNNELDEANQVKARFFAIISHDLRSPVANLVNFLNLQKEAPGLMTAQTVEAHQKRIGDSAETLLETMESMLLWSKSQMQQFKPQARPVQVSGVFEYIQKFFAGTTGVTFTFENPLKLTVVTDEDYLKTIMQNLTSNAVKALKTTPDAYIRWEAKMENDQIILGITDNGPGASSEQLDALYTDQASIGIKTGLGLHLIRDLAKAISCKISVASDVGSGTVFRLTFAE</sequence>
<dbReference type="PANTHER" id="PTHR43711">
    <property type="entry name" value="TWO-COMPONENT HISTIDINE KINASE"/>
    <property type="match status" value="1"/>
</dbReference>
<keyword evidence="4 10" id="KW-0418">Kinase</keyword>
<keyword evidence="7" id="KW-0812">Transmembrane</keyword>
<dbReference type="PROSITE" id="PS50005">
    <property type="entry name" value="TPR"/>
    <property type="match status" value="1"/>
</dbReference>
<feature type="repeat" description="TPR" evidence="6">
    <location>
        <begin position="210"/>
        <end position="243"/>
    </location>
</feature>
<protein>
    <recommendedName>
        <fullName evidence="2">histidine kinase</fullName>
        <ecNumber evidence="2">2.7.13.3</ecNumber>
    </recommendedName>
</protein>
<feature type="transmembrane region" description="Helical" evidence="7">
    <location>
        <begin position="413"/>
        <end position="431"/>
    </location>
</feature>
<dbReference type="InterPro" id="IPR011990">
    <property type="entry name" value="TPR-like_helical_dom_sf"/>
</dbReference>
<keyword evidence="6" id="KW-0802">TPR repeat</keyword>
<evidence type="ECO:0000256" key="8">
    <source>
        <dbReference type="SAM" id="SignalP"/>
    </source>
</evidence>
<dbReference type="SUPFAM" id="SSF48452">
    <property type="entry name" value="TPR-like"/>
    <property type="match status" value="1"/>
</dbReference>
<dbReference type="InterPro" id="IPR050736">
    <property type="entry name" value="Sensor_HK_Regulatory"/>
</dbReference>
<dbReference type="SUPFAM" id="SSF47384">
    <property type="entry name" value="Homodimeric domain of signal transducing histidine kinase"/>
    <property type="match status" value="1"/>
</dbReference>
<dbReference type="InterPro" id="IPR003594">
    <property type="entry name" value="HATPase_dom"/>
</dbReference>
<evidence type="ECO:0000313" key="10">
    <source>
        <dbReference type="EMBL" id="NIJ53900.1"/>
    </source>
</evidence>
<evidence type="ECO:0000256" key="2">
    <source>
        <dbReference type="ARBA" id="ARBA00012438"/>
    </source>
</evidence>
<accession>A0ABX0UQP5</accession>
<dbReference type="GO" id="GO:0016301">
    <property type="term" value="F:kinase activity"/>
    <property type="evidence" value="ECO:0007669"/>
    <property type="project" value="UniProtKB-KW"/>
</dbReference>
<keyword evidence="3" id="KW-0808">Transferase</keyword>
<dbReference type="EMBL" id="JAASQJ010000003">
    <property type="protein sequence ID" value="NIJ53900.1"/>
    <property type="molecule type" value="Genomic_DNA"/>
</dbReference>
<dbReference type="InterPro" id="IPR003661">
    <property type="entry name" value="HisK_dim/P_dom"/>
</dbReference>
<keyword evidence="5" id="KW-0902">Two-component regulatory system</keyword>
<evidence type="ECO:0000256" key="1">
    <source>
        <dbReference type="ARBA" id="ARBA00000085"/>
    </source>
</evidence>
<dbReference type="SMART" id="SM00388">
    <property type="entry name" value="HisKA"/>
    <property type="match status" value="1"/>
</dbReference>
<proteinExistence type="predicted"/>
<feature type="signal peptide" evidence="8">
    <location>
        <begin position="1"/>
        <end position="19"/>
    </location>
</feature>
<feature type="chain" id="PRO_5046639260" description="histidine kinase" evidence="8">
    <location>
        <begin position="20"/>
        <end position="671"/>
    </location>
</feature>
<comment type="caution">
    <text evidence="10">The sequence shown here is derived from an EMBL/GenBank/DDBJ whole genome shotgun (WGS) entry which is preliminary data.</text>
</comment>
<gene>
    <name evidence="10" type="ORF">FHS68_003082</name>
</gene>
<dbReference type="SMART" id="SM00387">
    <property type="entry name" value="HATPase_c"/>
    <property type="match status" value="1"/>
</dbReference>
<keyword evidence="7" id="KW-1133">Transmembrane helix</keyword>
<dbReference type="SMART" id="SM00028">
    <property type="entry name" value="TPR"/>
    <property type="match status" value="4"/>
</dbReference>
<dbReference type="CDD" id="cd00082">
    <property type="entry name" value="HisKA"/>
    <property type="match status" value="1"/>
</dbReference>